<keyword evidence="3" id="KW-1185">Reference proteome</keyword>
<dbReference type="InterPro" id="IPR011041">
    <property type="entry name" value="Quinoprot_gluc/sorb_DH_b-prop"/>
</dbReference>
<dbReference type="EMBL" id="JAZDQJ010000005">
    <property type="protein sequence ID" value="MEE1932962.1"/>
    <property type="molecule type" value="Genomic_DNA"/>
</dbReference>
<feature type="compositionally biased region" description="Low complexity" evidence="1">
    <location>
        <begin position="1"/>
        <end position="12"/>
    </location>
</feature>
<dbReference type="Gene3D" id="2.80.10.50">
    <property type="match status" value="2"/>
</dbReference>
<dbReference type="SUPFAM" id="SSF50952">
    <property type="entry name" value="Soluble quinoprotein glucose dehydrogenase"/>
    <property type="match status" value="1"/>
</dbReference>
<dbReference type="InterPro" id="IPR013431">
    <property type="entry name" value="Delta_60_rpt"/>
</dbReference>
<protein>
    <recommendedName>
        <fullName evidence="4">Delta-60 repeat domain-containing protein</fullName>
    </recommendedName>
</protein>
<comment type="caution">
    <text evidence="2">The sequence shown here is derived from an EMBL/GenBank/DDBJ whole genome shotgun (WGS) entry which is preliminary data.</text>
</comment>
<sequence>MTTSSSSKTPSTLDPDFGQAGQAQFPIDLARGRSKLLPDGNILTVGAETDGSVILLLRHLHDGMLDTAYGTQGVVTVVLPENTLPIGPVDLLPQADGGAIIHCNVGSHLQNHSFVFRVGADGALDTSFGASGFCRIELDEQPSTVIRTLVMLDNGKLMLNVASQGPQDHRVYLMQLDNGQLDPAFGDGTGMRYVGDDSMYDMLALPGGGVLLGGVPLNYSRLVFWQFLADGSPDPRFGENGVATVVIQQGEVALFKLALQPDGKIVAVGAANVGFGVHTLTLRLTTDGSLDPSFNNGEPKIMVVQGHESQHYDVALQADGRIVTVGHAMDPAERDDFLLMRMLPSAQMDMSFGVNGQVMTDFGGDDFCEQVEVQPDGRILASGFSARSTVETPYILARYLG</sequence>
<accession>A0ABU7HN54</accession>
<proteinExistence type="predicted"/>
<organism evidence="2 3">
    <name type="scientific">Pseudomonas ulcerans</name>
    <dbReference type="NCBI Taxonomy" id="3115852"/>
    <lineage>
        <taxon>Bacteria</taxon>
        <taxon>Pseudomonadati</taxon>
        <taxon>Pseudomonadota</taxon>
        <taxon>Gammaproteobacteria</taxon>
        <taxon>Pseudomonadales</taxon>
        <taxon>Pseudomonadaceae</taxon>
        <taxon>Pseudomonas</taxon>
    </lineage>
</organism>
<evidence type="ECO:0008006" key="4">
    <source>
        <dbReference type="Google" id="ProtNLM"/>
    </source>
</evidence>
<evidence type="ECO:0000313" key="2">
    <source>
        <dbReference type="EMBL" id="MEE1932962.1"/>
    </source>
</evidence>
<reference evidence="2 3" key="1">
    <citation type="submission" date="2024-01" db="EMBL/GenBank/DDBJ databases">
        <title>Unpublished Manusciprt.</title>
        <authorList>
            <person name="Duman M."/>
            <person name="Valdes E.G."/>
            <person name="Ajmi N."/>
            <person name="Altun S."/>
            <person name="Saticioglu I.B."/>
        </authorList>
    </citation>
    <scope>NUCLEOTIDE SEQUENCE [LARGE SCALE GENOMIC DNA]</scope>
    <source>
        <strain evidence="2 3">148P</strain>
    </source>
</reference>
<evidence type="ECO:0000256" key="1">
    <source>
        <dbReference type="SAM" id="MobiDB-lite"/>
    </source>
</evidence>
<dbReference type="NCBIfam" id="TIGR02608">
    <property type="entry name" value="delta_60_rpt"/>
    <property type="match status" value="6"/>
</dbReference>
<dbReference type="Proteomes" id="UP001335100">
    <property type="component" value="Unassembled WGS sequence"/>
</dbReference>
<dbReference type="RefSeq" id="WP_330073856.1">
    <property type="nucleotide sequence ID" value="NZ_JAZDQJ010000005.1"/>
</dbReference>
<name>A0ABU7HN54_9PSED</name>
<evidence type="ECO:0000313" key="3">
    <source>
        <dbReference type="Proteomes" id="UP001335100"/>
    </source>
</evidence>
<gene>
    <name evidence="2" type="ORF">V0R50_07000</name>
</gene>
<feature type="region of interest" description="Disordered" evidence="1">
    <location>
        <begin position="1"/>
        <end position="20"/>
    </location>
</feature>
<dbReference type="Pfam" id="PF17164">
    <property type="entry name" value="DUF5122"/>
    <property type="match status" value="1"/>
</dbReference>